<accession>A0A6M4IUW9</accession>
<dbReference type="InterPro" id="IPR027051">
    <property type="entry name" value="XdhC_Rossmann_dom"/>
</dbReference>
<dbReference type="Proteomes" id="UP000500938">
    <property type="component" value="Chromosome"/>
</dbReference>
<feature type="domain" description="XdhC Rossmann" evidence="2">
    <location>
        <begin position="207"/>
        <end position="365"/>
    </location>
</feature>
<evidence type="ECO:0000313" key="3">
    <source>
        <dbReference type="EMBL" id="QJR37559.1"/>
    </source>
</evidence>
<evidence type="ECO:0000313" key="4">
    <source>
        <dbReference type="Proteomes" id="UP000500938"/>
    </source>
</evidence>
<evidence type="ECO:0000259" key="2">
    <source>
        <dbReference type="Pfam" id="PF13478"/>
    </source>
</evidence>
<protein>
    <submittedName>
        <fullName evidence="3">XdhC family protein</fullName>
    </submittedName>
</protein>
<dbReference type="Pfam" id="PF02625">
    <property type="entry name" value="XdhC_CoxI"/>
    <property type="match status" value="1"/>
</dbReference>
<organism evidence="3 4">
    <name type="scientific">Gemmatimonas groenlandica</name>
    <dbReference type="NCBI Taxonomy" id="2732249"/>
    <lineage>
        <taxon>Bacteria</taxon>
        <taxon>Pseudomonadati</taxon>
        <taxon>Gemmatimonadota</taxon>
        <taxon>Gemmatimonadia</taxon>
        <taxon>Gemmatimonadales</taxon>
        <taxon>Gemmatimonadaceae</taxon>
        <taxon>Gemmatimonas</taxon>
    </lineage>
</organism>
<dbReference type="InterPro" id="IPR003777">
    <property type="entry name" value="XdhC_CoxI"/>
</dbReference>
<reference evidence="3 4" key="1">
    <citation type="submission" date="2020-05" db="EMBL/GenBank/DDBJ databases">
        <title>Complete genome sequence of Gemmatimonas greenlandica TET16.</title>
        <authorList>
            <person name="Zeng Y."/>
        </authorList>
    </citation>
    <scope>NUCLEOTIDE SEQUENCE [LARGE SCALE GENOMIC DNA]</scope>
    <source>
        <strain evidence="3 4">TET16</strain>
    </source>
</reference>
<dbReference type="Pfam" id="PF13478">
    <property type="entry name" value="XdhC_C"/>
    <property type="match status" value="1"/>
</dbReference>
<dbReference type="RefSeq" id="WP_171226994.1">
    <property type="nucleotide sequence ID" value="NZ_CP053085.1"/>
</dbReference>
<dbReference type="Gene3D" id="3.40.50.720">
    <property type="entry name" value="NAD(P)-binding Rossmann-like Domain"/>
    <property type="match status" value="1"/>
</dbReference>
<dbReference type="KEGG" id="ggr:HKW67_19575"/>
<gene>
    <name evidence="3" type="ORF">HKW67_19575</name>
</gene>
<proteinExistence type="predicted"/>
<dbReference type="AlphaFoldDB" id="A0A6M4IUW9"/>
<dbReference type="PANTHER" id="PTHR30388:SF4">
    <property type="entry name" value="MOLYBDENUM COFACTOR INSERTION CHAPERONE PAOD"/>
    <property type="match status" value="1"/>
</dbReference>
<evidence type="ECO:0000259" key="1">
    <source>
        <dbReference type="Pfam" id="PF02625"/>
    </source>
</evidence>
<feature type="domain" description="XdhC- CoxI" evidence="1">
    <location>
        <begin position="20"/>
        <end position="83"/>
    </location>
</feature>
<dbReference type="InterPro" id="IPR052698">
    <property type="entry name" value="MoCofactor_Util/Proc"/>
</dbReference>
<keyword evidence="4" id="KW-1185">Reference proteome</keyword>
<sequence>MTGFRELARAAAEATSARPDVPLALATLVQVDGSSYRQPGARLLVDAEGRVLAGAISGGCLEGDVAARAAEVCATGRGVRLMYDLRADLEAIWGFGAACDGIAHLLLEPLPDPRWLADVEAIRSRRGSGAVLTVLDGHGGGSSCAVLDGDAASGTWRPIGNQVHWISGPELMECTRAAQRTGHPLLHDVRDDAAALFIEPLVAPIALHVIGAGRGADAFVQIARALEWEVTVIDHRPAVLAELSLPPDVATHVARYGASLNDSESLNGVLATLPHDGRTAVALLSHIFDVDSAWLTALLPLPVAYIGVLGSRKRAGQLLDAVEVALGANGTALTDRMRHRLHAPIGLDLGGESPASIALSAIAEIEAVIHGRPAGFLRERQSPIHARTPTPRVFEHEGPIVPTECDVGIDDHRERD</sequence>
<name>A0A6M4IUW9_9BACT</name>
<dbReference type="EMBL" id="CP053085">
    <property type="protein sequence ID" value="QJR37559.1"/>
    <property type="molecule type" value="Genomic_DNA"/>
</dbReference>
<dbReference type="PANTHER" id="PTHR30388">
    <property type="entry name" value="ALDEHYDE OXIDOREDUCTASE MOLYBDENUM COFACTOR ASSEMBLY PROTEIN"/>
    <property type="match status" value="1"/>
</dbReference>